<reference evidence="2" key="1">
    <citation type="submission" date="2022-07" db="EMBL/GenBank/DDBJ databases">
        <title>The genome of Lyophyllum shimeji provides insight into the initial evolution of ectomycorrhizal fungal genome.</title>
        <authorList>
            <person name="Kobayashi Y."/>
            <person name="Shibata T."/>
            <person name="Hirakawa H."/>
            <person name="Shigenobu S."/>
            <person name="Nishiyama T."/>
            <person name="Yamada A."/>
            <person name="Hasebe M."/>
            <person name="Kawaguchi M."/>
        </authorList>
    </citation>
    <scope>NUCLEOTIDE SEQUENCE</scope>
    <source>
        <strain evidence="2">AT787</strain>
    </source>
</reference>
<dbReference type="SUPFAM" id="SSF51197">
    <property type="entry name" value="Clavaminate synthase-like"/>
    <property type="match status" value="1"/>
</dbReference>
<name>A0A9P3UKS1_LYOSH</name>
<protein>
    <recommendedName>
        <fullName evidence="4">JmjC domain-containing protein</fullName>
    </recommendedName>
</protein>
<dbReference type="AlphaFoldDB" id="A0A9P3UKS1"/>
<dbReference type="Gene3D" id="2.60.120.650">
    <property type="entry name" value="Cupin"/>
    <property type="match status" value="1"/>
</dbReference>
<evidence type="ECO:0000313" key="2">
    <source>
        <dbReference type="EMBL" id="GLB36938.1"/>
    </source>
</evidence>
<sequence>MDASMHENNVDNSRNASESTPAQRDLRRKRKRTQQPNEPTSQEAPAASRVSGRSRKAKKKTHDDPDDEVEEVTAAASTSSSEHSAPAPPPMLSLSATAAIHAHQHLVQTRDRDGNPITMFQYNGRRFPVNAQLFVPPRPYTRRKPLDPNPTVSMQARVIQPPPVPPALPPAGPQVIKWSLEQPPAPIPNPYAFLDQNHLIPMGGPSMVSANASTARATRNVGVATASDVIPVRTTRDVGVEAVAPPCLRTTRDMGIETIPVVSPLRTTRSVGVEIRPDTPLAQITRDVGISAPSSPQLTPSSIPLDAMASPLAQFDTPTPPSLDVDHLSLPGHPSLRLDPLRRMDFVTGVVGIELSATAPTVRWSTGVETALPFIYDPTKPRNNRLYKDEDAVRRFAAYPPSTNCPFIAHLDERGYATHHELVQDTLSHLARGSTVVVKKRETPPAQGFFEYIEEAELCHSSMYHVHDMEKRHEDVEHPHVQASLGQFLKNTTDPDRIPMHSVGHLWAKPLSETDQGRIPEDTYRTRNWALIHHGGVHTMEHHDSEGQGTWMEAKVGQKHWGIVQPAGYTEARSRVVLNGLLEQFVRGADEGDTWQLSWERLGGKAYTIDCQPGDLVIMTPNAFHLVYTPISSVAIGGHFLSYSTLHLTEAARAFDHHRGRAVTNENHPSVFVTLCGMVVGLFREPKTKLYTKCLKALCRMVHTLQGLYRRFGSGIPHESIHQYMKNPIGSLAAIAAKVIVEGMGWDIGSEHLFSGSEGWMDPGEEVDYARLSAVLDHFNGTYLRKPEAVAKPATFDDIIQGVWVVPTTPAPAAPSDRENRAEKRRKR</sequence>
<proteinExistence type="predicted"/>
<accession>A0A9P3UKS1</accession>
<dbReference type="EMBL" id="BRPK01000003">
    <property type="protein sequence ID" value="GLB36938.1"/>
    <property type="molecule type" value="Genomic_DNA"/>
</dbReference>
<comment type="caution">
    <text evidence="2">The sequence shown here is derived from an EMBL/GenBank/DDBJ whole genome shotgun (WGS) entry which is preliminary data.</text>
</comment>
<feature type="compositionally biased region" description="Polar residues" evidence="1">
    <location>
        <begin position="10"/>
        <end position="22"/>
    </location>
</feature>
<gene>
    <name evidence="2" type="ORF">LshimejAT787_0312250</name>
</gene>
<evidence type="ECO:0008006" key="4">
    <source>
        <dbReference type="Google" id="ProtNLM"/>
    </source>
</evidence>
<dbReference type="Proteomes" id="UP001063166">
    <property type="component" value="Unassembled WGS sequence"/>
</dbReference>
<dbReference type="OrthoDB" id="2635829at2759"/>
<feature type="compositionally biased region" description="Low complexity" evidence="1">
    <location>
        <begin position="72"/>
        <end position="85"/>
    </location>
</feature>
<evidence type="ECO:0000313" key="3">
    <source>
        <dbReference type="Proteomes" id="UP001063166"/>
    </source>
</evidence>
<evidence type="ECO:0000256" key="1">
    <source>
        <dbReference type="SAM" id="MobiDB-lite"/>
    </source>
</evidence>
<keyword evidence="3" id="KW-1185">Reference proteome</keyword>
<feature type="compositionally biased region" description="Polar residues" evidence="1">
    <location>
        <begin position="34"/>
        <end position="43"/>
    </location>
</feature>
<feature type="region of interest" description="Disordered" evidence="1">
    <location>
        <begin position="1"/>
        <end position="92"/>
    </location>
</feature>
<organism evidence="2 3">
    <name type="scientific">Lyophyllum shimeji</name>
    <name type="common">Hon-shimeji</name>
    <name type="synonym">Tricholoma shimeji</name>
    <dbReference type="NCBI Taxonomy" id="47721"/>
    <lineage>
        <taxon>Eukaryota</taxon>
        <taxon>Fungi</taxon>
        <taxon>Dikarya</taxon>
        <taxon>Basidiomycota</taxon>
        <taxon>Agaricomycotina</taxon>
        <taxon>Agaricomycetes</taxon>
        <taxon>Agaricomycetidae</taxon>
        <taxon>Agaricales</taxon>
        <taxon>Tricholomatineae</taxon>
        <taxon>Lyophyllaceae</taxon>
        <taxon>Lyophyllum</taxon>
    </lineage>
</organism>